<protein>
    <recommendedName>
        <fullName evidence="2">histidine kinase</fullName>
        <ecNumber evidence="2">2.7.13.3</ecNumber>
    </recommendedName>
</protein>
<dbReference type="SMART" id="SM00448">
    <property type="entry name" value="REC"/>
    <property type="match status" value="1"/>
</dbReference>
<dbReference type="InterPro" id="IPR036097">
    <property type="entry name" value="HisK_dim/P_sf"/>
</dbReference>
<dbReference type="InterPro" id="IPR027417">
    <property type="entry name" value="P-loop_NTPase"/>
</dbReference>
<dbReference type="InterPro" id="IPR002078">
    <property type="entry name" value="Sigma_54_int"/>
</dbReference>
<dbReference type="InterPro" id="IPR003593">
    <property type="entry name" value="AAA+_ATPase"/>
</dbReference>
<dbReference type="PANTHER" id="PTHR32071">
    <property type="entry name" value="TRANSCRIPTIONAL REGULATORY PROTEIN"/>
    <property type="match status" value="1"/>
</dbReference>
<keyword evidence="13" id="KW-0812">Transmembrane</keyword>
<evidence type="ECO:0000256" key="11">
    <source>
        <dbReference type="SAM" id="Coils"/>
    </source>
</evidence>
<dbReference type="Pfam" id="PF00072">
    <property type="entry name" value="Response_reg"/>
    <property type="match status" value="1"/>
</dbReference>
<dbReference type="Pfam" id="PF00158">
    <property type="entry name" value="Sigma54_activat"/>
    <property type="match status" value="1"/>
</dbReference>
<gene>
    <name evidence="16" type="ORF">ABRY96_04230</name>
</gene>
<dbReference type="GO" id="GO:0005524">
    <property type="term" value="F:ATP binding"/>
    <property type="evidence" value="ECO:0007669"/>
    <property type="project" value="UniProtKB-KW"/>
</dbReference>
<evidence type="ECO:0000256" key="5">
    <source>
        <dbReference type="ARBA" id="ARBA00022840"/>
    </source>
</evidence>
<dbReference type="SMART" id="SM00382">
    <property type="entry name" value="AAA"/>
    <property type="match status" value="1"/>
</dbReference>
<dbReference type="AlphaFoldDB" id="A0AB39FWT0"/>
<dbReference type="Gene3D" id="1.10.8.60">
    <property type="match status" value="1"/>
</dbReference>
<dbReference type="Gene3D" id="6.10.250.3020">
    <property type="match status" value="1"/>
</dbReference>
<feature type="coiled-coil region" evidence="11">
    <location>
        <begin position="362"/>
        <end position="410"/>
    </location>
</feature>
<dbReference type="PROSITE" id="PS50110">
    <property type="entry name" value="RESPONSE_REGULATORY"/>
    <property type="match status" value="1"/>
</dbReference>
<comment type="catalytic activity">
    <reaction evidence="1">
        <text>ATP + protein L-histidine = ADP + protein N-phospho-L-histidine.</text>
        <dbReference type="EC" id="2.7.13.3"/>
    </reaction>
</comment>
<keyword evidence="3 10" id="KW-0597">Phosphoprotein</keyword>
<dbReference type="InterPro" id="IPR058031">
    <property type="entry name" value="AAA_lid_NorR"/>
</dbReference>
<dbReference type="InterPro" id="IPR029151">
    <property type="entry name" value="Sensor-like_sf"/>
</dbReference>
<dbReference type="Pfam" id="PF02954">
    <property type="entry name" value="HTH_8"/>
    <property type="match status" value="1"/>
</dbReference>
<keyword evidence="9" id="KW-0804">Transcription</keyword>
<dbReference type="Gene3D" id="1.10.10.60">
    <property type="entry name" value="Homeodomain-like"/>
    <property type="match status" value="1"/>
</dbReference>
<dbReference type="InterPro" id="IPR011006">
    <property type="entry name" value="CheY-like_superfamily"/>
</dbReference>
<name>A0AB39FWT0_9BURK</name>
<feature type="compositionally biased region" description="Basic and acidic residues" evidence="12">
    <location>
        <begin position="443"/>
        <end position="467"/>
    </location>
</feature>
<dbReference type="EC" id="2.7.13.3" evidence="2"/>
<dbReference type="Gene3D" id="3.40.50.2300">
    <property type="match status" value="1"/>
</dbReference>
<keyword evidence="7" id="KW-0805">Transcription regulation</keyword>
<evidence type="ECO:0000256" key="12">
    <source>
        <dbReference type="SAM" id="MobiDB-lite"/>
    </source>
</evidence>
<evidence type="ECO:0000313" key="16">
    <source>
        <dbReference type="EMBL" id="XDJ83432.1"/>
    </source>
</evidence>
<dbReference type="InterPro" id="IPR002197">
    <property type="entry name" value="HTH_Fis"/>
</dbReference>
<dbReference type="SUPFAM" id="SSF52540">
    <property type="entry name" value="P-loop containing nucleoside triphosphate hydrolases"/>
    <property type="match status" value="1"/>
</dbReference>
<dbReference type="InterPro" id="IPR025662">
    <property type="entry name" value="Sigma_54_int_dom_ATP-bd_1"/>
</dbReference>
<dbReference type="PROSITE" id="PS50045">
    <property type="entry name" value="SIGMA54_INTERACT_4"/>
    <property type="match status" value="1"/>
</dbReference>
<evidence type="ECO:0000256" key="9">
    <source>
        <dbReference type="ARBA" id="ARBA00023163"/>
    </source>
</evidence>
<dbReference type="CDD" id="cd00009">
    <property type="entry name" value="AAA"/>
    <property type="match status" value="1"/>
</dbReference>
<keyword evidence="13" id="KW-1133">Transmembrane helix</keyword>
<feature type="transmembrane region" description="Helical" evidence="13">
    <location>
        <begin position="326"/>
        <end position="349"/>
    </location>
</feature>
<keyword evidence="6" id="KW-0902">Two-component regulatory system</keyword>
<evidence type="ECO:0000256" key="2">
    <source>
        <dbReference type="ARBA" id="ARBA00012438"/>
    </source>
</evidence>
<dbReference type="InterPro" id="IPR025943">
    <property type="entry name" value="Sigma_54_int_dom_ATP-bd_2"/>
</dbReference>
<feature type="compositionally biased region" description="Low complexity" evidence="12">
    <location>
        <begin position="497"/>
        <end position="519"/>
    </location>
</feature>
<organism evidence="16">
    <name type="scientific">Castellaniella ginsengisoli</name>
    <dbReference type="NCBI Taxonomy" id="546114"/>
    <lineage>
        <taxon>Bacteria</taxon>
        <taxon>Pseudomonadati</taxon>
        <taxon>Pseudomonadota</taxon>
        <taxon>Betaproteobacteria</taxon>
        <taxon>Burkholderiales</taxon>
        <taxon>Alcaligenaceae</taxon>
        <taxon>Castellaniella</taxon>
    </lineage>
</organism>
<dbReference type="PANTHER" id="PTHR32071:SF57">
    <property type="entry name" value="C4-DICARBOXYLATE TRANSPORT TRANSCRIPTIONAL REGULATORY PROTEIN DCTD"/>
    <property type="match status" value="1"/>
</dbReference>
<keyword evidence="11" id="KW-0175">Coiled coil</keyword>
<dbReference type="GO" id="GO:0006355">
    <property type="term" value="P:regulation of DNA-templated transcription"/>
    <property type="evidence" value="ECO:0007669"/>
    <property type="project" value="InterPro"/>
</dbReference>
<dbReference type="Gene3D" id="3.30.450.20">
    <property type="entry name" value="PAS domain"/>
    <property type="match status" value="2"/>
</dbReference>
<accession>A0AB39FWT0</accession>
<dbReference type="PROSITE" id="PS00675">
    <property type="entry name" value="SIGMA54_INTERACT_1"/>
    <property type="match status" value="1"/>
</dbReference>
<evidence type="ECO:0000256" key="10">
    <source>
        <dbReference type="PROSITE-ProRule" id="PRU00169"/>
    </source>
</evidence>
<evidence type="ECO:0000259" key="15">
    <source>
        <dbReference type="PROSITE" id="PS50110"/>
    </source>
</evidence>
<evidence type="ECO:0000256" key="13">
    <source>
        <dbReference type="SAM" id="Phobius"/>
    </source>
</evidence>
<dbReference type="FunFam" id="3.40.50.2300:FF:000018">
    <property type="entry name" value="DNA-binding transcriptional regulator NtrC"/>
    <property type="match status" value="1"/>
</dbReference>
<dbReference type="SUPFAM" id="SSF103190">
    <property type="entry name" value="Sensory domain-like"/>
    <property type="match status" value="1"/>
</dbReference>
<dbReference type="InterPro" id="IPR003661">
    <property type="entry name" value="HisK_dim/P_dom"/>
</dbReference>
<feature type="domain" description="Response regulatory" evidence="15">
    <location>
        <begin position="637"/>
        <end position="751"/>
    </location>
</feature>
<dbReference type="SUPFAM" id="SSF47384">
    <property type="entry name" value="Homodimeric domain of signal transducing histidine kinase"/>
    <property type="match status" value="1"/>
</dbReference>
<evidence type="ECO:0000256" key="1">
    <source>
        <dbReference type="ARBA" id="ARBA00000085"/>
    </source>
</evidence>
<dbReference type="FunFam" id="3.40.50.300:FF:000006">
    <property type="entry name" value="DNA-binding transcriptional regulator NtrC"/>
    <property type="match status" value="1"/>
</dbReference>
<feature type="region of interest" description="Disordered" evidence="12">
    <location>
        <begin position="443"/>
        <end position="581"/>
    </location>
</feature>
<dbReference type="PROSITE" id="PS00688">
    <property type="entry name" value="SIGMA54_INTERACT_3"/>
    <property type="match status" value="1"/>
</dbReference>
<dbReference type="GO" id="GO:0000155">
    <property type="term" value="F:phosphorelay sensor kinase activity"/>
    <property type="evidence" value="ECO:0007669"/>
    <property type="project" value="InterPro"/>
</dbReference>
<sequence length="1096" mass="118869">MSEIPLIFLMRLPDPSASSRTARRRALAWAARWLLAAAGAALLAGALWGAGHWARERALRDIEAQARASAQLSLTALNHKLDKYCAIPRVLAQDTALAGVLESPEPRALEDLSRRLEVLGRDLGPAIVYVLDVTGWTVAASNWRAPDSFVGHDYRFRPYFTEAMAGRDAAHFALGVVSHEAGLYLSRRIDGAHGPLGVVVLKIGFRDLESAWARSGMPQFVTDSRQVVLLGYPDDWHYRVAQPMSPEEDDRVRASLQFGAAPMDLLPLSSMLVDEDWSSAPLWRLTRAAAGLEKGTRVLHIEQPVARMDGWRLHLLSPVSAALTQAVLAAQALTLLMLAVLFMAGWWAAQRRRRARALLAARDALEAEVRTRTDELRHANERLRDEIEERRRAEACLHEMQDELVQANKLSLLGQVVAGVAHEINQPVGAIRAYADNAGEFLRRGRPDRAHENLLNDRPPDRTDRQHHPGTAGVFTQAGRLCRGRGSRRGAGWCADAGRPAPGPAGRAPGGPAHRAVAPGAGGRHAPGTGFRQSAAQRAGGAGGHRTAAHLSERRAWRRTGPGADRGQWAGHRPGGARTPVHTVLHHPPAGRGSGAGDFARHSRRVRRLARCAGRLFGGGVRGGAGADGGSGMSPMNVVFVDDDADVRHANAQALDLQGVSVQACAGAREALDILTDTFPGVLVTDVRMADMDGLALFRHVRRLDPEIPVILITGHGDIEMAVGAMREGAYDFLSKPYAPERLLAAIRHGTAQRRLVLENRRLQAQASGAGGADAAESMLIGDAPAMVRIRELLRHVADADVDVLIHGETGSGKEVVAQVLHRLSRRRDAPFVAINCGALPESVVESELFGHEAGAFTGAQKRRVGRIEHAHGGTLFLDEIESMSAAMQVRLLRVLETRQVAPLGTNEQRTVDLRVVAATKADLGDPALRAQFREDLYYRLNVVTVNIPPLRERREDIPLLFTHFAALAARRFGCPAPQPDPALWRRLMAHDWPGNVRELAHVADRCVLGVQPMPAGASCTTAPDAGSLPERIERYEAELIREALAAHDGDIRGALAALGLPRKTFYDKLRRYGIDRRAYVRGEPRTGAASGGTSS</sequence>
<proteinExistence type="predicted"/>
<keyword evidence="13" id="KW-0472">Membrane</keyword>
<evidence type="ECO:0000256" key="7">
    <source>
        <dbReference type="ARBA" id="ARBA00023015"/>
    </source>
</evidence>
<feature type="modified residue" description="4-aspartylphosphate" evidence="10">
    <location>
        <position position="686"/>
    </location>
</feature>
<evidence type="ECO:0000256" key="8">
    <source>
        <dbReference type="ARBA" id="ARBA00023125"/>
    </source>
</evidence>
<reference evidence="16" key="1">
    <citation type="submission" date="2024-05" db="EMBL/GenBank/DDBJ databases">
        <authorList>
            <person name="Luo Y.-C."/>
            <person name="Nicholds J."/>
            <person name="Mortimer T."/>
            <person name="Maboni G."/>
        </authorList>
    </citation>
    <scope>NUCLEOTIDE SEQUENCE</scope>
    <source>
        <strain evidence="16">143751</strain>
    </source>
</reference>
<dbReference type="SUPFAM" id="SSF52172">
    <property type="entry name" value="CheY-like"/>
    <property type="match status" value="1"/>
</dbReference>
<dbReference type="Pfam" id="PF25601">
    <property type="entry name" value="AAA_lid_14"/>
    <property type="match status" value="1"/>
</dbReference>
<dbReference type="EMBL" id="CP158266">
    <property type="protein sequence ID" value="XDJ83432.1"/>
    <property type="molecule type" value="Genomic_DNA"/>
</dbReference>
<dbReference type="CDD" id="cd00082">
    <property type="entry name" value="HisKA"/>
    <property type="match status" value="1"/>
</dbReference>
<keyword evidence="5" id="KW-0067">ATP-binding</keyword>
<keyword evidence="8" id="KW-0238">DNA-binding</keyword>
<evidence type="ECO:0000256" key="6">
    <source>
        <dbReference type="ARBA" id="ARBA00023012"/>
    </source>
</evidence>
<dbReference type="InterPro" id="IPR001789">
    <property type="entry name" value="Sig_transdc_resp-reg_receiver"/>
</dbReference>
<evidence type="ECO:0000256" key="3">
    <source>
        <dbReference type="ARBA" id="ARBA00022553"/>
    </source>
</evidence>
<dbReference type="SUPFAM" id="SSF46689">
    <property type="entry name" value="Homeodomain-like"/>
    <property type="match status" value="1"/>
</dbReference>
<dbReference type="PROSITE" id="PS00676">
    <property type="entry name" value="SIGMA54_INTERACT_2"/>
    <property type="match status" value="1"/>
</dbReference>
<feature type="compositionally biased region" description="Low complexity" evidence="12">
    <location>
        <begin position="535"/>
        <end position="550"/>
    </location>
</feature>
<dbReference type="Gene3D" id="3.40.50.300">
    <property type="entry name" value="P-loop containing nucleotide triphosphate hydrolases"/>
    <property type="match status" value="1"/>
</dbReference>
<evidence type="ECO:0000256" key="4">
    <source>
        <dbReference type="ARBA" id="ARBA00022741"/>
    </source>
</evidence>
<dbReference type="InterPro" id="IPR009057">
    <property type="entry name" value="Homeodomain-like_sf"/>
</dbReference>
<dbReference type="Gene3D" id="1.10.287.130">
    <property type="match status" value="1"/>
</dbReference>
<dbReference type="InterPro" id="IPR025944">
    <property type="entry name" value="Sigma_54_int_dom_CS"/>
</dbReference>
<feature type="domain" description="Sigma-54 factor interaction" evidence="14">
    <location>
        <begin position="780"/>
        <end position="1009"/>
    </location>
</feature>
<keyword evidence="4" id="KW-0547">Nucleotide-binding</keyword>
<evidence type="ECO:0000259" key="14">
    <source>
        <dbReference type="PROSITE" id="PS50045"/>
    </source>
</evidence>
<dbReference type="GO" id="GO:0043565">
    <property type="term" value="F:sequence-specific DNA binding"/>
    <property type="evidence" value="ECO:0007669"/>
    <property type="project" value="InterPro"/>
</dbReference>